<evidence type="ECO:0000313" key="2">
    <source>
        <dbReference type="EMBL" id="RIE03190.1"/>
    </source>
</evidence>
<gene>
    <name evidence="2" type="ORF">D3H35_18830</name>
</gene>
<dbReference type="OrthoDB" id="1723494at2"/>
<feature type="domain" description="SLH" evidence="1">
    <location>
        <begin position="1"/>
        <end position="56"/>
    </location>
</feature>
<organism evidence="2 3">
    <name type="scientific">Cohnella faecalis</name>
    <dbReference type="NCBI Taxonomy" id="2315694"/>
    <lineage>
        <taxon>Bacteria</taxon>
        <taxon>Bacillati</taxon>
        <taxon>Bacillota</taxon>
        <taxon>Bacilli</taxon>
        <taxon>Bacillales</taxon>
        <taxon>Paenibacillaceae</taxon>
        <taxon>Cohnella</taxon>
    </lineage>
</organism>
<dbReference type="EMBL" id="QXJM01000039">
    <property type="protein sequence ID" value="RIE03190.1"/>
    <property type="molecule type" value="Genomic_DNA"/>
</dbReference>
<evidence type="ECO:0000313" key="3">
    <source>
        <dbReference type="Proteomes" id="UP000266340"/>
    </source>
</evidence>
<dbReference type="Pfam" id="PF00395">
    <property type="entry name" value="SLH"/>
    <property type="match status" value="1"/>
</dbReference>
<accession>A0A398CLQ6</accession>
<proteinExistence type="predicted"/>
<name>A0A398CLQ6_9BACL</name>
<dbReference type="PROSITE" id="PS51272">
    <property type="entry name" value="SLH"/>
    <property type="match status" value="1"/>
</dbReference>
<dbReference type="InterPro" id="IPR001119">
    <property type="entry name" value="SLH_dom"/>
</dbReference>
<protein>
    <submittedName>
        <fullName evidence="2">S-layer homology domain-containing protein</fullName>
    </submittedName>
</protein>
<sequence>MGSHWASGSSISWLRNGLLSGKTESAFAPDEAYTRAEFASLLVKGLGLQDEQGASAFRDVKEPSWYAKTYLSPQGRGC</sequence>
<dbReference type="Proteomes" id="UP000266340">
    <property type="component" value="Unassembled WGS sequence"/>
</dbReference>
<reference evidence="2 3" key="1">
    <citation type="submission" date="2018-09" db="EMBL/GenBank/DDBJ databases">
        <title>Cohnella cavernae sp. nov., isolated from a karst cave.</title>
        <authorList>
            <person name="Zhu H."/>
        </authorList>
    </citation>
    <scope>NUCLEOTIDE SEQUENCE [LARGE SCALE GENOMIC DNA]</scope>
    <source>
        <strain evidence="2 3">K2E09-144</strain>
    </source>
</reference>
<comment type="caution">
    <text evidence="2">The sequence shown here is derived from an EMBL/GenBank/DDBJ whole genome shotgun (WGS) entry which is preliminary data.</text>
</comment>
<dbReference type="AlphaFoldDB" id="A0A398CLQ6"/>
<keyword evidence="3" id="KW-1185">Reference proteome</keyword>
<dbReference type="RefSeq" id="WP_119151220.1">
    <property type="nucleotide sequence ID" value="NZ_QXJM01000039.1"/>
</dbReference>
<evidence type="ECO:0000259" key="1">
    <source>
        <dbReference type="PROSITE" id="PS51272"/>
    </source>
</evidence>